<evidence type="ECO:0000256" key="1">
    <source>
        <dbReference type="ARBA" id="ARBA00010681"/>
    </source>
</evidence>
<evidence type="ECO:0000256" key="3">
    <source>
        <dbReference type="HAMAP-Rule" id="MF_01459"/>
    </source>
</evidence>
<evidence type="ECO:0000313" key="5">
    <source>
        <dbReference type="Proteomes" id="UP001056708"/>
    </source>
</evidence>
<dbReference type="EC" id="4.-.-.-" evidence="3"/>
<proteinExistence type="inferred from homology"/>
<dbReference type="Gene3D" id="2.40.128.20">
    <property type="match status" value="1"/>
</dbReference>
<comment type="function">
    <text evidence="3">Covalently attaches a chromophore to Cys residue(s) of phycobiliproteins.</text>
</comment>
<accession>A0ABY5ARY5</accession>
<dbReference type="InterPro" id="IPR012674">
    <property type="entry name" value="Calycin"/>
</dbReference>
<keyword evidence="2 3" id="KW-0456">Lyase</keyword>
<evidence type="ECO:0000256" key="2">
    <source>
        <dbReference type="ARBA" id="ARBA00023239"/>
    </source>
</evidence>
<dbReference type="InterPro" id="IPR018536">
    <property type="entry name" value="CpcS/CpeS"/>
</dbReference>
<dbReference type="EMBL" id="CP098611">
    <property type="protein sequence ID" value="USR91628.1"/>
    <property type="molecule type" value="Genomic_DNA"/>
</dbReference>
<name>A0ABY5ARY5_9CYAN</name>
<gene>
    <name evidence="3" type="primary">cpcS</name>
    <name evidence="4" type="ORF">NEA10_02560</name>
</gene>
<protein>
    <recommendedName>
        <fullName evidence="3">Chromophore lyase CpcS/CpeS</fullName>
        <ecNumber evidence="3">4.-.-.-</ecNumber>
    </recommendedName>
</protein>
<keyword evidence="5" id="KW-1185">Reference proteome</keyword>
<dbReference type="RefSeq" id="WP_252663647.1">
    <property type="nucleotide sequence ID" value="NZ_CP098611.1"/>
</dbReference>
<dbReference type="Proteomes" id="UP001056708">
    <property type="component" value="Chromosome"/>
</dbReference>
<organism evidence="4 5">
    <name type="scientific">Phormidium yuhuli AB48</name>
    <dbReference type="NCBI Taxonomy" id="2940671"/>
    <lineage>
        <taxon>Bacteria</taxon>
        <taxon>Bacillati</taxon>
        <taxon>Cyanobacteriota</taxon>
        <taxon>Cyanophyceae</taxon>
        <taxon>Oscillatoriophycideae</taxon>
        <taxon>Oscillatoriales</taxon>
        <taxon>Oscillatoriaceae</taxon>
        <taxon>Phormidium</taxon>
        <taxon>Phormidium yuhuli</taxon>
    </lineage>
</organism>
<evidence type="ECO:0000313" key="4">
    <source>
        <dbReference type="EMBL" id="USR91628.1"/>
    </source>
</evidence>
<reference evidence="4" key="1">
    <citation type="submission" date="2022-06" db="EMBL/GenBank/DDBJ databases">
        <title>Genome sequence of Phormidium yuhuli AB48 isolated from an industrial photobioreactor environment.</title>
        <authorList>
            <person name="Qiu Y."/>
            <person name="Noonan A.J.C."/>
            <person name="Dofher K."/>
            <person name="Koch M."/>
            <person name="Kieft B."/>
            <person name="Lin X."/>
            <person name="Ziels R.M."/>
            <person name="Hallam S.J."/>
        </authorList>
    </citation>
    <scope>NUCLEOTIDE SEQUENCE</scope>
    <source>
        <strain evidence="4">AB48</strain>
    </source>
</reference>
<dbReference type="Pfam" id="PF09367">
    <property type="entry name" value="CpeS"/>
    <property type="match status" value="1"/>
</dbReference>
<comment type="similarity">
    <text evidence="1 3">Belongs to the CpcS/CpeS biliprotein lyase family.</text>
</comment>
<dbReference type="GO" id="GO:0016829">
    <property type="term" value="F:lyase activity"/>
    <property type="evidence" value="ECO:0007669"/>
    <property type="project" value="UniProtKB-KW"/>
</dbReference>
<sequence>MELKTFQAFFDCCVGQWSTERTYHYMTRQEVERSHTDFVIHPLSGELKQKVLRDNAYPIPDNLDPLPGYHLEFATVSETGEEVEQQLNLLFVPTEDLGDHIEGDYLRDRAYEEDRPIISHFRFHNSSRELLMTTRYTRVVAVDSITLINPELRIRKILSYERPEANQPLEKVVLVGFGVEQKSSHSQT</sequence>
<dbReference type="HAMAP" id="MF_01459">
    <property type="entry name" value="Chrphore_lyase_CpxS"/>
    <property type="match status" value="1"/>
</dbReference>